<keyword evidence="2 9" id="KW-0645">Protease</keyword>
<reference evidence="9" key="1">
    <citation type="journal article" date="2011" name="PLoS Biol.">
        <title>Gene gain and loss during evolution of obligate parasitism in the white rust pathogen of Arabidopsis thaliana.</title>
        <authorList>
            <person name="Kemen E."/>
            <person name="Gardiner A."/>
            <person name="Schultz-Larsen T."/>
            <person name="Kemen A.C."/>
            <person name="Balmuth A.L."/>
            <person name="Robert-Seilaniantz A."/>
            <person name="Bailey K."/>
            <person name="Holub E."/>
            <person name="Studholme D.J."/>
            <person name="Maclean D."/>
            <person name="Jones J.D."/>
        </authorList>
    </citation>
    <scope>NUCLEOTIDE SEQUENCE</scope>
</reference>
<dbReference type="PROSITE" id="PS51767">
    <property type="entry name" value="PEPTIDASE_A1"/>
    <property type="match status" value="1"/>
</dbReference>
<feature type="domain" description="Peptidase A1" evidence="8">
    <location>
        <begin position="95"/>
        <end position="436"/>
    </location>
</feature>
<dbReference type="InterPro" id="IPR021109">
    <property type="entry name" value="Peptidase_aspartic_dom_sf"/>
</dbReference>
<evidence type="ECO:0000259" key="8">
    <source>
        <dbReference type="PROSITE" id="PS51767"/>
    </source>
</evidence>
<dbReference type="HOGENOM" id="CLU_025981_0_0_1"/>
<feature type="compositionally biased region" description="Basic and acidic residues" evidence="6">
    <location>
        <begin position="476"/>
        <end position="492"/>
    </location>
</feature>
<dbReference type="EMBL" id="FR824083">
    <property type="protein sequence ID" value="CCA17656.1"/>
    <property type="molecule type" value="Genomic_DNA"/>
</dbReference>
<feature type="compositionally biased region" description="Acidic residues" evidence="6">
    <location>
        <begin position="602"/>
        <end position="612"/>
    </location>
</feature>
<evidence type="ECO:0000256" key="7">
    <source>
        <dbReference type="SAM" id="Phobius"/>
    </source>
</evidence>
<dbReference type="PANTHER" id="PTHR13683">
    <property type="entry name" value="ASPARTYL PROTEASES"/>
    <property type="match status" value="1"/>
</dbReference>
<feature type="compositionally biased region" description="Acidic residues" evidence="6">
    <location>
        <begin position="559"/>
        <end position="577"/>
    </location>
</feature>
<evidence type="ECO:0000256" key="1">
    <source>
        <dbReference type="ARBA" id="ARBA00007447"/>
    </source>
</evidence>
<dbReference type="AlphaFoldDB" id="F0W944"/>
<accession>F0W944</accession>
<dbReference type="SUPFAM" id="SSF50630">
    <property type="entry name" value="Acid proteases"/>
    <property type="match status" value="1"/>
</dbReference>
<dbReference type="PRINTS" id="PR00792">
    <property type="entry name" value="PEPSIN"/>
</dbReference>
<feature type="active site" evidence="5">
    <location>
        <position position="113"/>
    </location>
</feature>
<evidence type="ECO:0000256" key="2">
    <source>
        <dbReference type="ARBA" id="ARBA00022670"/>
    </source>
</evidence>
<evidence type="ECO:0000313" key="9">
    <source>
        <dbReference type="EMBL" id="CCA17656.1"/>
    </source>
</evidence>
<keyword evidence="7" id="KW-0812">Transmembrane</keyword>
<feature type="transmembrane region" description="Helical" evidence="7">
    <location>
        <begin position="522"/>
        <end position="543"/>
    </location>
</feature>
<dbReference type="PANTHER" id="PTHR13683:SF375">
    <property type="entry name" value="PEPTIDASE A1 DOMAIN-CONTAINING PROTEIN"/>
    <property type="match status" value="1"/>
</dbReference>
<keyword evidence="3" id="KW-0732">Signal</keyword>
<evidence type="ECO:0000256" key="3">
    <source>
        <dbReference type="ARBA" id="ARBA00022729"/>
    </source>
</evidence>
<dbReference type="InterPro" id="IPR001461">
    <property type="entry name" value="Aspartic_peptidase_A1"/>
</dbReference>
<dbReference type="GO" id="GO:0004190">
    <property type="term" value="F:aspartic-type endopeptidase activity"/>
    <property type="evidence" value="ECO:0007669"/>
    <property type="project" value="InterPro"/>
</dbReference>
<feature type="transmembrane region" description="Helical" evidence="7">
    <location>
        <begin position="21"/>
        <end position="41"/>
    </location>
</feature>
<dbReference type="GO" id="GO:0006508">
    <property type="term" value="P:proteolysis"/>
    <property type="evidence" value="ECO:0007669"/>
    <property type="project" value="UniProtKB-KW"/>
</dbReference>
<feature type="region of interest" description="Disordered" evidence="6">
    <location>
        <begin position="446"/>
        <end position="509"/>
    </location>
</feature>
<keyword evidence="4" id="KW-0378">Hydrolase</keyword>
<evidence type="ECO:0000256" key="6">
    <source>
        <dbReference type="SAM" id="MobiDB-lite"/>
    </source>
</evidence>
<dbReference type="Gene3D" id="2.40.70.10">
    <property type="entry name" value="Acid Proteases"/>
    <property type="match status" value="2"/>
</dbReference>
<dbReference type="Pfam" id="PF00026">
    <property type="entry name" value="Asp"/>
    <property type="match status" value="1"/>
</dbReference>
<protein>
    <submittedName>
        <fullName evidence="9">Aspartyl protease family A01B putative</fullName>
    </submittedName>
</protein>
<evidence type="ECO:0000256" key="5">
    <source>
        <dbReference type="PIRSR" id="PIRSR601461-1"/>
    </source>
</evidence>
<keyword evidence="7" id="KW-1133">Transmembrane helix</keyword>
<name>F0W944_9STRA</name>
<feature type="region of interest" description="Disordered" evidence="6">
    <location>
        <begin position="551"/>
        <end position="612"/>
    </location>
</feature>
<organism evidence="9">
    <name type="scientific">Albugo laibachii Nc14</name>
    <dbReference type="NCBI Taxonomy" id="890382"/>
    <lineage>
        <taxon>Eukaryota</taxon>
        <taxon>Sar</taxon>
        <taxon>Stramenopiles</taxon>
        <taxon>Oomycota</taxon>
        <taxon>Peronosporomycetes</taxon>
        <taxon>Albuginales</taxon>
        <taxon>Albuginaceae</taxon>
        <taxon>Albugo</taxon>
    </lineage>
</organism>
<evidence type="ECO:0000256" key="4">
    <source>
        <dbReference type="ARBA" id="ARBA00022801"/>
    </source>
</evidence>
<proteinExistence type="inferred from homology"/>
<feature type="active site" evidence="5">
    <location>
        <position position="320"/>
    </location>
</feature>
<reference evidence="9" key="2">
    <citation type="submission" date="2011-02" db="EMBL/GenBank/DDBJ databases">
        <authorList>
            <person name="MacLean D."/>
        </authorList>
    </citation>
    <scope>NUCLEOTIDE SEQUENCE</scope>
</reference>
<dbReference type="InterPro" id="IPR033121">
    <property type="entry name" value="PEPTIDASE_A1"/>
</dbReference>
<gene>
    <name evidence="9" type="primary">AlNc14C38G3310</name>
    <name evidence="9" type="ORF">ALNC14_037990</name>
</gene>
<sequence>MLPAIRSERQSHRMRIRIREGHFYASLIACFIVSVWNAAILPACTANALSSNGRMLLQLKPFDARTLQIAKTYRRSLFTSDQNEVVPLNLGMGTHYAWIYVGTPPQRVSIIIDTGSGMTAFPCSGCDQCGNHTDIPFNTNLSSSIQPISCNHRTYFSCAYCTNPTEPCRTYMEGSSWSAKVMEDIVYLGDVASAKDTNLHHSYSTRYMFGCQNKETGLFIPQVADGIMGIHNNGNDIVTKLFREKKIPSNTFTLCFSPRGGYFALGAMDTSRHAGEVTYARINDAYGENYYAVFMTDIRVGGHSIDIDMKATNSYRYIVDSGTTNSIISGRAGQALMDLYRNLTHLKNPLNDNDCILLSPSQIEQLPTLQFVMEGVNGDRAILEILASQYLQKGENNKTCFNILVDTRKIGGVIGASMMMNHDVIFDRSQNKVGFVPANCTFAGDTEPNSHKNAIPSDDANGALPVSKQSNNKSNENAEEKKGLSNDTHTDPVVEPVSSPSLEGETKSANVKLQEVEKERPIIVKLVGTLLVLAFFGAIILSFKLKQRKQRKDWSRVNEDEEDAASSEDMDDDEEFGLVDAEANDRSNTKGKALRTQRSDEMTELDGIQDDEEAVEVHISDKRYMSIEQEASDQEDEIFESKVEESAYHTNVLERM</sequence>
<keyword evidence="7" id="KW-0472">Membrane</keyword>
<comment type="similarity">
    <text evidence="1">Belongs to the peptidase A1 family.</text>
</comment>